<comment type="caution">
    <text evidence="1">The sequence shown here is derived from an EMBL/GenBank/DDBJ whole genome shotgun (WGS) entry which is preliminary data.</text>
</comment>
<dbReference type="Gene3D" id="3.90.180.10">
    <property type="entry name" value="Medium-chain alcohol dehydrogenases, catalytic domain"/>
    <property type="match status" value="1"/>
</dbReference>
<dbReference type="SUPFAM" id="SSF50129">
    <property type="entry name" value="GroES-like"/>
    <property type="match status" value="1"/>
</dbReference>
<accession>A0ABR1UUV1</accession>
<dbReference type="GeneID" id="92092461"/>
<organism evidence="1 2">
    <name type="scientific">Apiospora phragmitis</name>
    <dbReference type="NCBI Taxonomy" id="2905665"/>
    <lineage>
        <taxon>Eukaryota</taxon>
        <taxon>Fungi</taxon>
        <taxon>Dikarya</taxon>
        <taxon>Ascomycota</taxon>
        <taxon>Pezizomycotina</taxon>
        <taxon>Sordariomycetes</taxon>
        <taxon>Xylariomycetidae</taxon>
        <taxon>Amphisphaeriales</taxon>
        <taxon>Apiosporaceae</taxon>
        <taxon>Apiospora</taxon>
    </lineage>
</organism>
<protein>
    <submittedName>
        <fullName evidence="1">Protein TOXD</fullName>
    </submittedName>
</protein>
<reference evidence="1 2" key="1">
    <citation type="submission" date="2023-01" db="EMBL/GenBank/DDBJ databases">
        <title>Analysis of 21 Apiospora genomes using comparative genomics revels a genus with tremendous synthesis potential of carbohydrate active enzymes and secondary metabolites.</title>
        <authorList>
            <person name="Sorensen T."/>
        </authorList>
    </citation>
    <scope>NUCLEOTIDE SEQUENCE [LARGE SCALE GENOMIC DNA]</scope>
    <source>
        <strain evidence="1 2">CBS 135458</strain>
    </source>
</reference>
<evidence type="ECO:0000313" key="2">
    <source>
        <dbReference type="Proteomes" id="UP001480595"/>
    </source>
</evidence>
<name>A0ABR1UUV1_9PEZI</name>
<sequence length="170" mass="18594">MKSLLTAGNESVFLGEIEIPRPREGEILFKVTYVAQNPTDWKKLDVPAGRVVGCDFAVMVADSNGSRWLPYQCVAGWVHGKRPDLPAWPLHGISGQRVYHGRSPCPISSATGPSRIKGGHVIRGEADVEKMSLESTIAFTILGRPFPSNDDFITVTARHRTTRPSGKSAR</sequence>
<dbReference type="EMBL" id="JAQQWL010000008">
    <property type="protein sequence ID" value="KAK8061623.1"/>
    <property type="molecule type" value="Genomic_DNA"/>
</dbReference>
<dbReference type="Proteomes" id="UP001480595">
    <property type="component" value="Unassembled WGS sequence"/>
</dbReference>
<evidence type="ECO:0000313" key="1">
    <source>
        <dbReference type="EMBL" id="KAK8061623.1"/>
    </source>
</evidence>
<dbReference type="InterPro" id="IPR011032">
    <property type="entry name" value="GroES-like_sf"/>
</dbReference>
<gene>
    <name evidence="1" type="ORF">PG994_007989</name>
</gene>
<keyword evidence="2" id="KW-1185">Reference proteome</keyword>
<dbReference type="RefSeq" id="XP_066714885.1">
    <property type="nucleotide sequence ID" value="XM_066859398.1"/>
</dbReference>
<proteinExistence type="predicted"/>